<dbReference type="Gene3D" id="1.20.5.2440">
    <property type="match status" value="1"/>
</dbReference>
<evidence type="ECO:0000256" key="8">
    <source>
        <dbReference type="SAM" id="MobiDB-lite"/>
    </source>
</evidence>
<evidence type="ECO:0000313" key="10">
    <source>
        <dbReference type="EMBL" id="SSW99450.1"/>
    </source>
</evidence>
<dbReference type="VEuPathDB" id="VectorBase:CSON015498"/>
<dbReference type="SUPFAM" id="SSF144270">
    <property type="entry name" value="Eferin C-derminal domain-like"/>
    <property type="match status" value="1"/>
</dbReference>
<dbReference type="GO" id="GO:0030496">
    <property type="term" value="C:midbody"/>
    <property type="evidence" value="ECO:0007669"/>
    <property type="project" value="UniProtKB-SubCell"/>
</dbReference>
<evidence type="ECO:0000256" key="2">
    <source>
        <dbReference type="ARBA" id="ARBA00004626"/>
    </source>
</evidence>
<feature type="compositionally biased region" description="Polar residues" evidence="8">
    <location>
        <begin position="11"/>
        <end position="20"/>
    </location>
</feature>
<dbReference type="InterPro" id="IPR057316">
    <property type="entry name" value="Rab11-FIP3/4_dom"/>
</dbReference>
<dbReference type="Pfam" id="PF09457">
    <property type="entry name" value="RBD-FIP"/>
    <property type="match status" value="1"/>
</dbReference>
<dbReference type="PANTHER" id="PTHR15726:SF7">
    <property type="entry name" value="NUCLEAR FALLOUT, ISOFORM J"/>
    <property type="match status" value="1"/>
</dbReference>
<gene>
    <name evidence="10" type="primary">CSON015498</name>
</gene>
<feature type="region of interest" description="Disordered" evidence="8">
    <location>
        <begin position="1"/>
        <end position="20"/>
    </location>
</feature>
<evidence type="ECO:0000313" key="11">
    <source>
        <dbReference type="EMBL" id="SSX19830.1"/>
    </source>
</evidence>
<evidence type="ECO:0000256" key="7">
    <source>
        <dbReference type="ARBA" id="ARBA00023136"/>
    </source>
</evidence>
<keyword evidence="7" id="KW-0472">Membrane</keyword>
<keyword evidence="5" id="KW-0967">Endosome</keyword>
<dbReference type="PROSITE" id="PS51511">
    <property type="entry name" value="FIP_RBD"/>
    <property type="match status" value="1"/>
</dbReference>
<protein>
    <submittedName>
        <fullName evidence="10">CSON015498 protein</fullName>
    </submittedName>
</protein>
<keyword evidence="4" id="KW-0813">Transport</keyword>
<proteinExistence type="predicted"/>
<comment type="subcellular location">
    <subcellularLocation>
        <location evidence="2">Cleavage furrow</location>
    </subcellularLocation>
    <subcellularLocation>
        <location evidence="1">Midbody</location>
    </subcellularLocation>
    <subcellularLocation>
        <location evidence="3">Recycling endosome membrane</location>
        <topology evidence="3">Peripheral membrane protein</topology>
    </subcellularLocation>
</comment>
<dbReference type="EMBL" id="UFQT01000098">
    <property type="protein sequence ID" value="SSX19830.1"/>
    <property type="molecule type" value="Genomic_DNA"/>
</dbReference>
<evidence type="ECO:0000256" key="5">
    <source>
        <dbReference type="ARBA" id="ARBA00022753"/>
    </source>
</evidence>
<dbReference type="InterPro" id="IPR051977">
    <property type="entry name" value="Rab11-interacting_regulator"/>
</dbReference>
<dbReference type="AlphaFoldDB" id="A0A336KEF9"/>
<keyword evidence="6" id="KW-0175">Coiled coil</keyword>
<feature type="compositionally biased region" description="Polar residues" evidence="8">
    <location>
        <begin position="89"/>
        <end position="110"/>
    </location>
</feature>
<dbReference type="FunFam" id="1.20.5.2440:FF:000003">
    <property type="entry name" value="Nuclear fallout, isoform D"/>
    <property type="match status" value="1"/>
</dbReference>
<dbReference type="GO" id="GO:0032465">
    <property type="term" value="P:regulation of cytokinesis"/>
    <property type="evidence" value="ECO:0007669"/>
    <property type="project" value="TreeGrafter"/>
</dbReference>
<feature type="domain" description="FIP-RBD" evidence="9">
    <location>
        <begin position="404"/>
        <end position="466"/>
    </location>
</feature>
<dbReference type="EMBL" id="UFQS01000098">
    <property type="protein sequence ID" value="SSW99450.1"/>
    <property type="molecule type" value="Genomic_DNA"/>
</dbReference>
<feature type="region of interest" description="Disordered" evidence="8">
    <location>
        <begin position="337"/>
        <end position="356"/>
    </location>
</feature>
<evidence type="ECO:0000256" key="6">
    <source>
        <dbReference type="ARBA" id="ARBA00023054"/>
    </source>
</evidence>
<reference evidence="10" key="1">
    <citation type="submission" date="2018-04" db="EMBL/GenBank/DDBJ databases">
        <authorList>
            <person name="Go L.Y."/>
            <person name="Mitchell J.A."/>
        </authorList>
    </citation>
    <scope>NUCLEOTIDE SEQUENCE</scope>
    <source>
        <tissue evidence="10">Whole organism</tissue>
    </source>
</reference>
<dbReference type="InterPro" id="IPR037245">
    <property type="entry name" value="FIP-RBD_C_sf"/>
</dbReference>
<evidence type="ECO:0000256" key="4">
    <source>
        <dbReference type="ARBA" id="ARBA00022448"/>
    </source>
</evidence>
<dbReference type="Pfam" id="PF25450">
    <property type="entry name" value="Rab11-FIP3"/>
    <property type="match status" value="1"/>
</dbReference>
<feature type="region of interest" description="Disordered" evidence="8">
    <location>
        <begin position="44"/>
        <end position="66"/>
    </location>
</feature>
<evidence type="ECO:0000256" key="1">
    <source>
        <dbReference type="ARBA" id="ARBA00004214"/>
    </source>
</evidence>
<name>A0A336KEF9_CULSO</name>
<dbReference type="GO" id="GO:0032154">
    <property type="term" value="C:cleavage furrow"/>
    <property type="evidence" value="ECO:0007669"/>
    <property type="project" value="UniProtKB-SubCell"/>
</dbReference>
<feature type="compositionally biased region" description="Low complexity" evidence="8">
    <location>
        <begin position="49"/>
        <end position="60"/>
    </location>
</feature>
<dbReference type="GO" id="GO:0055038">
    <property type="term" value="C:recycling endosome membrane"/>
    <property type="evidence" value="ECO:0007669"/>
    <property type="project" value="UniProtKB-SubCell"/>
</dbReference>
<dbReference type="InterPro" id="IPR019018">
    <property type="entry name" value="Rab-bd_FIP-RBD"/>
</dbReference>
<dbReference type="PANTHER" id="PTHR15726">
    <property type="entry name" value="RAB11-FAMILY INTERACTING PROTEIN"/>
    <property type="match status" value="1"/>
</dbReference>
<accession>A0A336KEF9</accession>
<dbReference type="GO" id="GO:0032456">
    <property type="term" value="P:endocytic recycling"/>
    <property type="evidence" value="ECO:0007669"/>
    <property type="project" value="TreeGrafter"/>
</dbReference>
<dbReference type="GO" id="GO:0030139">
    <property type="term" value="C:endocytic vesicle"/>
    <property type="evidence" value="ECO:0007669"/>
    <property type="project" value="TreeGrafter"/>
</dbReference>
<evidence type="ECO:0000256" key="3">
    <source>
        <dbReference type="ARBA" id="ARBA00004654"/>
    </source>
</evidence>
<sequence>MVPSPYKAATQIGTSANNNNNNPIFELRLNDIVDSTIMDNKRPSTEIASSSGESFEGFGENEPTESELDLAPEMNHTVIGIGDGERNTLSRNSWSRTSLRGNHTRNSTGYDTLPTRRWGSMRHSGKRQQLSSNALASHLYRSSSFNSSGRSSNCDTTEDVYSDLSLEDVQDLNHKLEILQRQVTNLADTQNNVDDIKSRTKADYAVLQARYHMLEEQLRDTELRGEERLAEEQKRHRELLGRAERETNLLQENCDIRIRTVEQEKNTLRDEIQRLRMQIDKQTLEMHNMEDKLEKTRDNLLNIQQELVEVKASNKRLREEKATTELILKEMEAELSSLRQENHERKQSSTSNNEEVRFEELSRELSELKDQNRALHEQNDELQAVMLTRGVEQGINLLNGTSASLAKELEAMGQAQDTIDSATLESLSQLQDAYKDKEEENKRLKHYIDTILLNIVENYPQLLENLHSNCIRVLFY</sequence>
<evidence type="ECO:0000259" key="9">
    <source>
        <dbReference type="PROSITE" id="PS51511"/>
    </source>
</evidence>
<organism evidence="10">
    <name type="scientific">Culicoides sonorensis</name>
    <name type="common">Biting midge</name>
    <dbReference type="NCBI Taxonomy" id="179676"/>
    <lineage>
        <taxon>Eukaryota</taxon>
        <taxon>Metazoa</taxon>
        <taxon>Ecdysozoa</taxon>
        <taxon>Arthropoda</taxon>
        <taxon>Hexapoda</taxon>
        <taxon>Insecta</taxon>
        <taxon>Pterygota</taxon>
        <taxon>Neoptera</taxon>
        <taxon>Endopterygota</taxon>
        <taxon>Diptera</taxon>
        <taxon>Nematocera</taxon>
        <taxon>Chironomoidea</taxon>
        <taxon>Ceratopogonidae</taxon>
        <taxon>Ceratopogoninae</taxon>
        <taxon>Culicoides</taxon>
        <taxon>Monoculicoides</taxon>
    </lineage>
</organism>
<reference evidence="11" key="2">
    <citation type="submission" date="2018-07" db="EMBL/GenBank/DDBJ databases">
        <authorList>
            <person name="Quirk P.G."/>
            <person name="Krulwich T.A."/>
        </authorList>
    </citation>
    <scope>NUCLEOTIDE SEQUENCE</scope>
</reference>
<feature type="region of interest" description="Disordered" evidence="8">
    <location>
        <begin position="79"/>
        <end position="131"/>
    </location>
</feature>